<dbReference type="GO" id="GO:0047632">
    <property type="term" value="F:agmatine deiminase activity"/>
    <property type="evidence" value="ECO:0007669"/>
    <property type="project" value="TreeGrafter"/>
</dbReference>
<dbReference type="GO" id="GO:0004668">
    <property type="term" value="F:protein-arginine deiminase activity"/>
    <property type="evidence" value="ECO:0007669"/>
    <property type="project" value="InterPro"/>
</dbReference>
<proteinExistence type="predicted"/>
<dbReference type="SUPFAM" id="SSF55909">
    <property type="entry name" value="Pentein"/>
    <property type="match status" value="1"/>
</dbReference>
<dbReference type="InterPro" id="IPR026444">
    <property type="entry name" value="Secre_tail"/>
</dbReference>
<sequence length="559" mass="62921">MNLIFLFILNTEKPIEFLPQWMTPEESLKIEEIGRSHLVTPPPGCAVVTPAEYEPVRGVFVTWIYGTFNSVEREIVRNVVATCKAFIIASAGDTINIKNYLSNGGVPLDSVRFFIFPYNSVWIRDYGPWFIRKEDNTEGIVDFQYNRPRPLDDTIPWRIGNAFGIPVYGSPLEHPGGNFMVDGHNTGFFSSLIYQENPSYTVSQIDSLMYEYSGLEQTIPLKRILIEYTGHIDLWTKILNDTLVMVGEYAPGHPNDTVLDNRADSIANCKNREGFPYRVVRIVMPWSTSDAPPSYLNSLFVNDRILVPIYGLPEDQEALLTYQQYLPGYQVVGINCSSMSGSGGAIHCITMQVPKAQFIHILHNPLSDTYYTPEPYRVRARIITSSGLIPESTLVFYKVNSGLDFTAVPLSPVIDTPGVYVGYIPPQSPDDTIYYYLLSKNTGGIRKTSPSYVPPQIYSFRILQVAVLEKSTKSLNGFALYPNPTQGAINISVSVLGNSNIKFEIYNALGQMVESFENCYEKGYHTIKLLEKDRLNSGVYFYKMTINGEITTGKFLVIK</sequence>
<dbReference type="EMBL" id="DTGZ01000078">
    <property type="protein sequence ID" value="HGV97476.1"/>
    <property type="molecule type" value="Genomic_DNA"/>
</dbReference>
<evidence type="ECO:0000313" key="3">
    <source>
        <dbReference type="EMBL" id="HGV97476.1"/>
    </source>
</evidence>
<feature type="domain" description="Secretion system C-terminal sorting" evidence="2">
    <location>
        <begin position="480"/>
        <end position="557"/>
    </location>
</feature>
<organism evidence="3">
    <name type="scientific">candidate division WOR-3 bacterium</name>
    <dbReference type="NCBI Taxonomy" id="2052148"/>
    <lineage>
        <taxon>Bacteria</taxon>
        <taxon>Bacteria division WOR-3</taxon>
    </lineage>
</organism>
<dbReference type="Gene3D" id="3.75.10.10">
    <property type="entry name" value="L-arginine/glycine Amidinotransferase, Chain A"/>
    <property type="match status" value="1"/>
</dbReference>
<evidence type="ECO:0000259" key="2">
    <source>
        <dbReference type="Pfam" id="PF18962"/>
    </source>
</evidence>
<dbReference type="Pfam" id="PF04371">
    <property type="entry name" value="PAD_porph"/>
    <property type="match status" value="1"/>
</dbReference>
<gene>
    <name evidence="3" type="ORF">ENV60_04185</name>
</gene>
<dbReference type="Pfam" id="PF18962">
    <property type="entry name" value="Por_Secre_tail"/>
    <property type="match status" value="1"/>
</dbReference>
<name>A0A7C4XK53_UNCW3</name>
<comment type="caution">
    <text evidence="3">The sequence shown here is derived from an EMBL/GenBank/DDBJ whole genome shotgun (WGS) entry which is preliminary data.</text>
</comment>
<dbReference type="AlphaFoldDB" id="A0A7C4XK53"/>
<keyword evidence="1" id="KW-0378">Hydrolase</keyword>
<evidence type="ECO:0000256" key="1">
    <source>
        <dbReference type="ARBA" id="ARBA00022801"/>
    </source>
</evidence>
<dbReference type="GO" id="GO:0009446">
    <property type="term" value="P:putrescine biosynthetic process"/>
    <property type="evidence" value="ECO:0007669"/>
    <property type="project" value="InterPro"/>
</dbReference>
<dbReference type="PANTHER" id="PTHR31377">
    <property type="entry name" value="AGMATINE DEIMINASE-RELATED"/>
    <property type="match status" value="1"/>
</dbReference>
<dbReference type="InterPro" id="IPR007466">
    <property type="entry name" value="Peptidyl-Arg-deiminase_porph"/>
</dbReference>
<dbReference type="NCBIfam" id="TIGR04183">
    <property type="entry name" value="Por_Secre_tail"/>
    <property type="match status" value="1"/>
</dbReference>
<reference evidence="3" key="1">
    <citation type="journal article" date="2020" name="mSystems">
        <title>Genome- and Community-Level Interaction Insights into Carbon Utilization and Element Cycling Functions of Hydrothermarchaeota in Hydrothermal Sediment.</title>
        <authorList>
            <person name="Zhou Z."/>
            <person name="Liu Y."/>
            <person name="Xu W."/>
            <person name="Pan J."/>
            <person name="Luo Z.H."/>
            <person name="Li M."/>
        </authorList>
    </citation>
    <scope>NUCLEOTIDE SEQUENCE [LARGE SCALE GENOMIC DNA]</scope>
    <source>
        <strain evidence="3">SpSt-774</strain>
    </source>
</reference>
<accession>A0A7C4XK53</accession>
<protein>
    <submittedName>
        <fullName evidence="3">T9SS type A sorting domain-containing protein</fullName>
    </submittedName>
</protein>
<dbReference type="PANTHER" id="PTHR31377:SF0">
    <property type="entry name" value="AGMATINE DEIMINASE-RELATED"/>
    <property type="match status" value="1"/>
</dbReference>